<keyword evidence="1" id="KW-0812">Transmembrane</keyword>
<feature type="transmembrane region" description="Helical" evidence="1">
    <location>
        <begin position="90"/>
        <end position="110"/>
    </location>
</feature>
<evidence type="ECO:0000313" key="3">
    <source>
        <dbReference type="Proteomes" id="UP001061361"/>
    </source>
</evidence>
<dbReference type="EMBL" id="AP026708">
    <property type="protein sequence ID" value="BDQ33334.1"/>
    <property type="molecule type" value="Genomic_DNA"/>
</dbReference>
<reference evidence="2" key="1">
    <citation type="submission" date="2022-08" db="EMBL/GenBank/DDBJ databases">
        <title>Genome Sequence of the sulphate-reducing bacterium, Pseudodesulfovibrio portus JCM14722.</title>
        <authorList>
            <person name="Kondo R."/>
            <person name="Kataoka T."/>
        </authorList>
    </citation>
    <scope>NUCLEOTIDE SEQUENCE</scope>
    <source>
        <strain evidence="2">JCM 14722</strain>
    </source>
</reference>
<dbReference type="RefSeq" id="WP_264983387.1">
    <property type="nucleotide sequence ID" value="NZ_AP026708.1"/>
</dbReference>
<proteinExistence type="predicted"/>
<evidence type="ECO:0008006" key="4">
    <source>
        <dbReference type="Google" id="ProtNLM"/>
    </source>
</evidence>
<feature type="transmembrane region" description="Helical" evidence="1">
    <location>
        <begin position="55"/>
        <end position="78"/>
    </location>
</feature>
<dbReference type="Proteomes" id="UP001061361">
    <property type="component" value="Chromosome"/>
</dbReference>
<evidence type="ECO:0000313" key="2">
    <source>
        <dbReference type="EMBL" id="BDQ33334.1"/>
    </source>
</evidence>
<gene>
    <name evidence="2" type="ORF">JCM14722_08760</name>
</gene>
<feature type="transmembrane region" description="Helical" evidence="1">
    <location>
        <begin position="139"/>
        <end position="158"/>
    </location>
</feature>
<keyword evidence="1" id="KW-1133">Transmembrane helix</keyword>
<keyword evidence="1" id="KW-0472">Membrane</keyword>
<sequence length="170" mass="18559">MRLTAAGQKWLKGLHLFAVACWIGGGVSLLVLFFLKPGVGDGGVLYGINQAAHRVDMGVVVIPGAFGCLLTGLAYSLLTGWGFFRHGWLIFKWTVTVAAIVFGTVCLGPWETAMTDISGRLGMKALADAAYLYNENMNFIWGCVQVAILVATVFVSIFKPWKNIWKKSER</sequence>
<organism evidence="2 3">
    <name type="scientific">Pseudodesulfovibrio portus</name>
    <dbReference type="NCBI Taxonomy" id="231439"/>
    <lineage>
        <taxon>Bacteria</taxon>
        <taxon>Pseudomonadati</taxon>
        <taxon>Thermodesulfobacteriota</taxon>
        <taxon>Desulfovibrionia</taxon>
        <taxon>Desulfovibrionales</taxon>
        <taxon>Desulfovibrionaceae</taxon>
    </lineage>
</organism>
<keyword evidence="3" id="KW-1185">Reference proteome</keyword>
<name>A0ABM8APL3_9BACT</name>
<accession>A0ABM8APL3</accession>
<feature type="transmembrane region" description="Helical" evidence="1">
    <location>
        <begin position="12"/>
        <end position="35"/>
    </location>
</feature>
<evidence type="ECO:0000256" key="1">
    <source>
        <dbReference type="SAM" id="Phobius"/>
    </source>
</evidence>
<protein>
    <recommendedName>
        <fullName evidence="4">DUF2269 family protein</fullName>
    </recommendedName>
</protein>